<evidence type="ECO:0000313" key="2">
    <source>
        <dbReference type="EMBL" id="HGQ18258.1"/>
    </source>
</evidence>
<evidence type="ECO:0000313" key="1">
    <source>
        <dbReference type="EMBL" id="HGN37511.1"/>
    </source>
</evidence>
<comment type="caution">
    <text evidence="2">The sequence shown here is derived from an EMBL/GenBank/DDBJ whole genome shotgun (WGS) entry which is preliminary data.</text>
</comment>
<protein>
    <submittedName>
        <fullName evidence="2">Uncharacterized protein</fullName>
    </submittedName>
</protein>
<dbReference type="EMBL" id="DTBZ01000087">
    <property type="protein sequence ID" value="HGQ18258.1"/>
    <property type="molecule type" value="Genomic_DNA"/>
</dbReference>
<name>A0A7J3JQ83_9CREN</name>
<accession>A0A7J3JQ83</accession>
<dbReference type="AlphaFoldDB" id="A0A7J3JQ83"/>
<sequence>MMAYNVISIAIHRRIFGISCLRRIQVRLIDDRIAEIDRYKTMHHLQFLSDEDVYLPNSITMEVVRCPGCCS</sequence>
<proteinExistence type="predicted"/>
<reference evidence="2" key="1">
    <citation type="journal article" date="2020" name="mSystems">
        <title>Genome- and Community-Level Interaction Insights into Carbon Utilization and Element Cycling Functions of Hydrothermarchaeota in Hydrothermal Sediment.</title>
        <authorList>
            <person name="Zhou Z."/>
            <person name="Liu Y."/>
            <person name="Xu W."/>
            <person name="Pan J."/>
            <person name="Luo Z.H."/>
            <person name="Li M."/>
        </authorList>
    </citation>
    <scope>NUCLEOTIDE SEQUENCE [LARGE SCALE GENOMIC DNA]</scope>
    <source>
        <strain evidence="1">SpSt-618</strain>
        <strain evidence="2">SpSt-657</strain>
    </source>
</reference>
<dbReference type="EMBL" id="DTAI01000244">
    <property type="protein sequence ID" value="HGN37511.1"/>
    <property type="molecule type" value="Genomic_DNA"/>
</dbReference>
<gene>
    <name evidence="1" type="ORF">ENT87_08215</name>
    <name evidence="2" type="ORF">ENU30_04705</name>
</gene>
<organism evidence="2">
    <name type="scientific">Ignisphaera aggregans</name>
    <dbReference type="NCBI Taxonomy" id="334771"/>
    <lineage>
        <taxon>Archaea</taxon>
        <taxon>Thermoproteota</taxon>
        <taxon>Thermoprotei</taxon>
        <taxon>Desulfurococcales</taxon>
        <taxon>Desulfurococcaceae</taxon>
        <taxon>Ignisphaera</taxon>
    </lineage>
</organism>